<dbReference type="Proteomes" id="UP001642540">
    <property type="component" value="Unassembled WGS sequence"/>
</dbReference>
<sequence length="364" mass="40918">MQNLLPRLRKEVLEINMKEKSEKESSQDPTAFTSKGEGKKGDSCATDLISGRKDWFIVYYDFPQPNPVSLTDNSYAKPMGKGIIELEAFVNKKWVKVTINDRLGHIIMKYIRETLKTEAIRDVQTTSITIQTQMSDDSSSSSSEGEEPTEDVESDYDDLLGNGQALKDYANQGKPSNESAEVKNIGKTKVTLPKPVVPPETSIQLRDRFSLKTPDRYVAHSVAMVLRYYFVFSKVLTCRNVGVITSRQLPNHLFESLRQGFEYLFFLEDGRNSAGLKEQDLIKLFPLTLKPFEMCVFVSPTMLAVQNCDKIFDECCSQGFSGYLLTEATGMDVFVIKPSPKVLENLMNGLVETSGSGLFYIVLL</sequence>
<feature type="region of interest" description="Disordered" evidence="1">
    <location>
        <begin position="16"/>
        <end position="43"/>
    </location>
</feature>
<feature type="compositionally biased region" description="Low complexity" evidence="1">
    <location>
        <begin position="128"/>
        <end position="143"/>
    </location>
</feature>
<feature type="compositionally biased region" description="Basic and acidic residues" evidence="1">
    <location>
        <begin position="16"/>
        <end position="26"/>
    </location>
</feature>
<comment type="caution">
    <text evidence="2">The sequence shown here is derived from an EMBL/GenBank/DDBJ whole genome shotgun (WGS) entry which is preliminary data.</text>
</comment>
<protein>
    <submittedName>
        <fullName evidence="2">Uncharacterized protein</fullName>
    </submittedName>
</protein>
<keyword evidence="3" id="KW-1185">Reference proteome</keyword>
<feature type="compositionally biased region" description="Acidic residues" evidence="1">
    <location>
        <begin position="144"/>
        <end position="157"/>
    </location>
</feature>
<accession>A0ABP1Q2X2</accession>
<gene>
    <name evidence="2" type="ORF">ODALV1_LOCUS5934</name>
</gene>
<dbReference type="EMBL" id="CAXLJM020000019">
    <property type="protein sequence ID" value="CAL8084883.1"/>
    <property type="molecule type" value="Genomic_DNA"/>
</dbReference>
<evidence type="ECO:0000256" key="1">
    <source>
        <dbReference type="SAM" id="MobiDB-lite"/>
    </source>
</evidence>
<feature type="region of interest" description="Disordered" evidence="1">
    <location>
        <begin position="128"/>
        <end position="157"/>
    </location>
</feature>
<name>A0ABP1Q2X2_9HEXA</name>
<proteinExistence type="predicted"/>
<evidence type="ECO:0000313" key="2">
    <source>
        <dbReference type="EMBL" id="CAL8084883.1"/>
    </source>
</evidence>
<evidence type="ECO:0000313" key="3">
    <source>
        <dbReference type="Proteomes" id="UP001642540"/>
    </source>
</evidence>
<organism evidence="2 3">
    <name type="scientific">Orchesella dallaii</name>
    <dbReference type="NCBI Taxonomy" id="48710"/>
    <lineage>
        <taxon>Eukaryota</taxon>
        <taxon>Metazoa</taxon>
        <taxon>Ecdysozoa</taxon>
        <taxon>Arthropoda</taxon>
        <taxon>Hexapoda</taxon>
        <taxon>Collembola</taxon>
        <taxon>Entomobryomorpha</taxon>
        <taxon>Entomobryoidea</taxon>
        <taxon>Orchesellidae</taxon>
        <taxon>Orchesellinae</taxon>
        <taxon>Orchesella</taxon>
    </lineage>
</organism>
<reference evidence="2 3" key="1">
    <citation type="submission" date="2024-08" db="EMBL/GenBank/DDBJ databases">
        <authorList>
            <person name="Cucini C."/>
            <person name="Frati F."/>
        </authorList>
    </citation>
    <scope>NUCLEOTIDE SEQUENCE [LARGE SCALE GENOMIC DNA]</scope>
</reference>